<feature type="domain" description="M23ase beta-sheet core" evidence="2">
    <location>
        <begin position="118"/>
        <end position="214"/>
    </location>
</feature>
<feature type="transmembrane region" description="Helical" evidence="1">
    <location>
        <begin position="21"/>
        <end position="41"/>
    </location>
</feature>
<keyword evidence="4" id="KW-1185">Reference proteome</keyword>
<keyword evidence="1" id="KW-1133">Transmembrane helix</keyword>
<protein>
    <submittedName>
        <fullName evidence="3">Peptidoglycan DD-metalloendopeptidase family protein</fullName>
    </submittedName>
</protein>
<evidence type="ECO:0000313" key="3">
    <source>
        <dbReference type="EMBL" id="MFD1929356.1"/>
    </source>
</evidence>
<dbReference type="RefSeq" id="WP_381539420.1">
    <property type="nucleotide sequence ID" value="NZ_JBHUGI010000034.1"/>
</dbReference>
<dbReference type="Gene3D" id="2.70.70.10">
    <property type="entry name" value="Glucose Permease (Domain IIA)"/>
    <property type="match status" value="1"/>
</dbReference>
<evidence type="ECO:0000259" key="2">
    <source>
        <dbReference type="Pfam" id="PF01551"/>
    </source>
</evidence>
<name>A0ABW4SIU9_9BACL</name>
<evidence type="ECO:0000313" key="4">
    <source>
        <dbReference type="Proteomes" id="UP001597218"/>
    </source>
</evidence>
<dbReference type="SUPFAM" id="SSF51261">
    <property type="entry name" value="Duplicated hybrid motif"/>
    <property type="match status" value="1"/>
</dbReference>
<dbReference type="PANTHER" id="PTHR21666">
    <property type="entry name" value="PEPTIDASE-RELATED"/>
    <property type="match status" value="1"/>
</dbReference>
<keyword evidence="1" id="KW-0472">Membrane</keyword>
<sequence length="220" mass="24332">MREEKPKAPSQKKTSTQRKNWFWPVMYSSMAIVFVGMIWGYNALINVDTPDVKDTATETPKPDGLVVETNAQKENIKYPFAEALLDDVEILQEYYDPEASVEMREKALLVFNQTYTTNTGISISVGGEPFEVVASMSGVVDEIVMDPFIGNEIVIAHNDGLKTVYASVTGVLVKPGDEVLQGQALGTATENDWNPTAGIHLHYKVLLNDKTVSPHSYLGF</sequence>
<accession>A0ABW4SIU9</accession>
<evidence type="ECO:0000256" key="1">
    <source>
        <dbReference type="SAM" id="Phobius"/>
    </source>
</evidence>
<reference evidence="4" key="1">
    <citation type="journal article" date="2019" name="Int. J. Syst. Evol. Microbiol.">
        <title>The Global Catalogue of Microorganisms (GCM) 10K type strain sequencing project: providing services to taxonomists for standard genome sequencing and annotation.</title>
        <authorList>
            <consortium name="The Broad Institute Genomics Platform"/>
            <consortium name="The Broad Institute Genome Sequencing Center for Infectious Disease"/>
            <person name="Wu L."/>
            <person name="Ma J."/>
        </authorList>
    </citation>
    <scope>NUCLEOTIDE SEQUENCE [LARGE SCALE GENOMIC DNA]</scope>
    <source>
        <strain evidence="4">CGMCC 4.7177</strain>
    </source>
</reference>
<dbReference type="Pfam" id="PF01551">
    <property type="entry name" value="Peptidase_M23"/>
    <property type="match status" value="1"/>
</dbReference>
<dbReference type="InterPro" id="IPR050570">
    <property type="entry name" value="Cell_wall_metabolism_enzyme"/>
</dbReference>
<proteinExistence type="predicted"/>
<dbReference type="InterPro" id="IPR016047">
    <property type="entry name" value="M23ase_b-sheet_dom"/>
</dbReference>
<dbReference type="Proteomes" id="UP001597218">
    <property type="component" value="Unassembled WGS sequence"/>
</dbReference>
<dbReference type="InterPro" id="IPR011055">
    <property type="entry name" value="Dup_hybrid_motif"/>
</dbReference>
<dbReference type="CDD" id="cd12797">
    <property type="entry name" value="M23_peptidase"/>
    <property type="match status" value="1"/>
</dbReference>
<keyword evidence="1" id="KW-0812">Transmembrane</keyword>
<dbReference type="PANTHER" id="PTHR21666:SF291">
    <property type="entry name" value="STAGE II SPORULATION PROTEIN Q"/>
    <property type="match status" value="1"/>
</dbReference>
<organism evidence="3 4">
    <name type="scientific">Sporosarcina siberiensis</name>
    <dbReference type="NCBI Taxonomy" id="1365606"/>
    <lineage>
        <taxon>Bacteria</taxon>
        <taxon>Bacillati</taxon>
        <taxon>Bacillota</taxon>
        <taxon>Bacilli</taxon>
        <taxon>Bacillales</taxon>
        <taxon>Caryophanaceae</taxon>
        <taxon>Sporosarcina</taxon>
    </lineage>
</organism>
<dbReference type="EMBL" id="JBHUGI010000034">
    <property type="protein sequence ID" value="MFD1929356.1"/>
    <property type="molecule type" value="Genomic_DNA"/>
</dbReference>
<gene>
    <name evidence="3" type="ORF">ACFSFY_15040</name>
</gene>
<comment type="caution">
    <text evidence="3">The sequence shown here is derived from an EMBL/GenBank/DDBJ whole genome shotgun (WGS) entry which is preliminary data.</text>
</comment>